<dbReference type="InterPro" id="IPR011049">
    <property type="entry name" value="Serralysin-like_metalloprot_C"/>
</dbReference>
<evidence type="ECO:0000259" key="13">
    <source>
        <dbReference type="Pfam" id="PF05658"/>
    </source>
</evidence>
<evidence type="ECO:0000256" key="2">
    <source>
        <dbReference type="ARBA" id="ARBA00004442"/>
    </source>
</evidence>
<name>A0A1A7PEM1_9PAST</name>
<feature type="domain" description="Trimeric autotransporter adhesin YadA-like head" evidence="13">
    <location>
        <begin position="1178"/>
        <end position="1201"/>
    </location>
</feature>
<dbReference type="InterPro" id="IPR008635">
    <property type="entry name" value="Coiled_stalk_dom"/>
</dbReference>
<feature type="domain" description="Trimeric autotransporter adhesin YadA-like head" evidence="13">
    <location>
        <begin position="268"/>
        <end position="293"/>
    </location>
</feature>
<dbReference type="Pfam" id="PF03895">
    <property type="entry name" value="YadA_anchor"/>
    <property type="match status" value="1"/>
</dbReference>
<dbReference type="InterPro" id="IPR045584">
    <property type="entry name" value="Pilin-like"/>
</dbReference>
<evidence type="ECO:0000313" key="17">
    <source>
        <dbReference type="Proteomes" id="UP000092643"/>
    </source>
</evidence>
<evidence type="ECO:0000259" key="12">
    <source>
        <dbReference type="Pfam" id="PF03895"/>
    </source>
</evidence>
<feature type="domain" description="Trimeric autotransporter adhesin YadA-like stalk" evidence="14">
    <location>
        <begin position="3896"/>
        <end position="3935"/>
    </location>
</feature>
<feature type="domain" description="Trimeric autotransporter adhesin YadA-like head" evidence="13">
    <location>
        <begin position="315"/>
        <end position="336"/>
    </location>
</feature>
<feature type="compositionally biased region" description="Polar residues" evidence="11">
    <location>
        <begin position="3046"/>
        <end position="3058"/>
    </location>
</feature>
<dbReference type="EMBL" id="JTJO01000013">
    <property type="protein sequence ID" value="OBX00221.1"/>
    <property type="molecule type" value="Genomic_DNA"/>
</dbReference>
<feature type="region of interest" description="Disordered" evidence="11">
    <location>
        <begin position="3040"/>
        <end position="3061"/>
    </location>
</feature>
<feature type="domain" description="Trimeric autotransporter adhesin YadA-like stalk" evidence="14">
    <location>
        <begin position="3068"/>
        <end position="3107"/>
    </location>
</feature>
<evidence type="ECO:0000256" key="8">
    <source>
        <dbReference type="ARBA" id="ARBA00022927"/>
    </source>
</evidence>
<feature type="region of interest" description="Disordered" evidence="11">
    <location>
        <begin position="3109"/>
        <end position="3143"/>
    </location>
</feature>
<evidence type="ECO:0000256" key="11">
    <source>
        <dbReference type="SAM" id="MobiDB-lite"/>
    </source>
</evidence>
<keyword evidence="4" id="KW-0813">Transport</keyword>
<evidence type="ECO:0000256" key="6">
    <source>
        <dbReference type="ARBA" id="ARBA00022692"/>
    </source>
</evidence>
<feature type="domain" description="Trimeric autotransporter adhesin YadA-like head" evidence="13">
    <location>
        <begin position="340"/>
        <end position="364"/>
    </location>
</feature>
<sequence length="4014" mass="407500">MNHIFRVIFDKTRNQFIAVSELTKSRGKSISEKRKSAAIKQSTWGGVFQLTPLYTAVVVLGLLGGSQTASANNVYTYWGRIGTTNCSNADYSVSLSIKSGQNDDTQCQSNYGVSIGYGSWIHQSAGEHSVLVGAKSTILGSDSVAVGYQVTTNSEVGQTVLGSYSKGLGQQAVVVGQRSSASSQAVAVGANVYASGDSSIAIGNDDLIGSSNWQTSAYSDKLPKTTIGSIYSGLWASGAYFDSQNAFNSSYNTVVNGKDYRIFSPTYAAKTGAIAIGSRTVAGGEVSTALGSLSFALAPKSTAVGIRAFVASDAEGGTAIGRQSRVFSANSVAIGNLTEATETGTVAYGYKAYAVGDNSMALGNQVVAGSYIQNGGDFIQAYNNQANGSISDIPTVKAAVDKYFADRPDGQLTQKTGDAYLTIGSVDIKKSSKNGSNVVVLGNNSAALKDNSIALGYGTLVDAVNSLGLGSYNYIVGGADNTVVVGLNNRVLSGTGAGNNIIVGLSNIIGASSSDSVLIGSAINLGATSRASIMLGKGTSIGNNAWQSVAIGQFSSVGNNATNSVAFGVNSSATAASAMAFGVQSSASIANSVALGYQSRTDYTTEAWNTKAWAAKGAITVPSSEKTGIISVGSKGQERRITNVASGALDTDAVNVAQLRTITDTFETQLANLSDGGGVQYLSIERKNSTGAAGELAGKLEKTNNYQKYVEMKTQLEYLNMRKDINNENFNEEAFNEYKAEVEELGALYNNQVSSTATSLASIDAQIASAKTELGGMTEGDAKEAKRQQLVAQIKAAIENAQTQDEARTMTGALSNDEATAAKADTNYNNDGAKGDDSIAFGWKANTAAASDGSVGGKHGIALGFEATVMGENSIAIGGSENTTKNTASGKNSIAIGTANTVNGEQSISVGYKNTVSGSHSGAFGDPTIINADNSYSVGNNNNISAANTFVLGNSVTASQANSVYLGNNTVLVTSGTAGATTEYPSATVNGVTYNGFAGTTPVGVVTVGSDNQVRRIQGVAAGKISSDSTDAINGSQLYSVVNALGANTITLTGNNSSTTGAKAISSNPSFAITGDGKILTATAAAAGVSLALNTTELAKDQTLTSTFVKVDGSNLPTDTTQLNTWKTKLGIGDSVNWVNVNSTAPTDLTGSNYNKENSGAKGTDSIAIGNQAGAIKTATNGIAIGYAAKANGVNSVALGAQITATNEKGNAIAIGNQAGTQLASSGTAINSLGLQSVSIGQNSYASGDTSIAIGSNAGATGENAVAFGTASVASGSAAFASGQGSTAGADSAVAIGQYANVSVANSMALGANSDVDGDSVAVGSVALGANSSVDAGVHTSGIFSIGGENTTNTVSAKPTTDSVITQSTYAQLVQAVSDAKSVFDADTTNTEKRTAYTTARANLRNATTNKNSVLSVGSEGNERQIQNVAAGVISATSTDAINGSQLYYTNTYLTNLATTVKTKFGGNAALNADTGEITFTNIGDTGKDNIHDAIKAATTLVKAGDNIAVTKAADSNTYTVALDDTTKNKIAEIDNKANASDLAGKAGTNLSNITSDGKDVITGLVKAVNNDSYTTVSVDDTENGTNGQPKKFKIGVNVADSISNTSTENTNKIASAQSVYNAVTEAKTEVTKVTGEDNLLDLTKTAGDGLTKDSYALSVSKSKLTTALSDTFAKTDASNLQPANVTAWKQKLGVDTLESNTFKLTGDNSSSTSTQTLNKSGGLSFAITGNSDITTAASGDGVALSLNKATEVTEGDTKAVTSGAVYKAINSLSSTLNFSGDTTTGTPSVNLKDGTLAVNGANYITTTANGSSLTVKLTDEAKKKLDGLSEDGKLTLKANNSGNTKVTLTDGVNFINGTNTTATVDSTGVKFDVNNKLYNMTSLTNGATDNAAGATTLSLSDTGVTLNSKKLSGLANGTVDADAVNLSQLKSIATDLGGSFNTPTGAYTAPTYEAINGAATAPTSTNNAINSLITTVNGGLIFSGNTGTATTRQLGSTLNIVGAGTATATGADTSGAISQYITTTASDGNIAIDLTQAVKEKLAKISNDGNAVSSTQTIKLGGDSASVTDAQTLGQDGGIKFDITQGDSSITTNASGSSVTVQVADGGITTAKLADNAVTEAKLANDSVTTGKIKDANVTTAKLADSAVTEAKLANDSVTTGKIKDANVTTAKLADSAVTDAKLATNAVTTDKITDKNVTKAKLADDVQTSLGKADSALQGLTIGADTNASAAGIALSQANNRFDIVGDKGVTTSVDGNQIKVSLTQSTLTKGNNGQITAGNTGDAYATANTVATAINSAIGALGDNTLTLTGDSNSKTTAQTLNKLGGLSFAITGNDDITTTASGSSVALSLNKATSVVASTKTDGSKVVTSGAVYSAVSGAKTIVSQDDTTTDNLATVIGTKSDGISGDTYKVAVTKSAVVNALSDTFAKKDASNMADLTDDQKTAWKQAIGLDRVSNTSELSYTANSNETKKKVAFTDGLNFTDGTNTTAEVGDQGVVKFNVKPALTGITSISNGTDGTGASITLGDHTITLRSGTNGTNGATLTGLTKGSITTNSTDAINGSQLYSLAKTVLGVDPETSNIFAAPTFKQISGNTVAPTDFNTAITQLISAVNTGIGVDADNNSKQTVGANEQISIIHAGTTAIIDNGTNYVGTNLRTKVSKANGTTTVELGLSENPVFNTVKVGGGNGVTINSTPASGTGTSAQPATITFNTPAADGQPSTAVQLKNVADPTDATDAANKNYVDTQVKTATDAAKTEVKGTGSAVVTSTKATDGHSIYTVHVDQTTAYVDSEGNTLTKYGDNYYTAAAVNGKKYVNGQWYSATDIGDDGQPKTGVTALTGDALPTAATVAGAKLLNPDATTTAPVSLANIASGLGLTGAADNGASGNLSTPAAINADAAQKVIAGKKKGGSGADKDTIIVDQDGKSGIYALSGAILNKVTTLGDLQAVAQAGLDFTGSIDATADNKGLTIHRPLGTALNLIGAKDADAGLEGKDKYDAKNLATFVDATNHQIQFVMKKAPSFEALTLQGADTNTPKVVFTPGGTTEKPTVTLSNGGADAKPVEIKGVANGTADDSAVNLAQLNKVAAQIGMNGKDGTSGVNGVDGADGVNGTPAIGQPGVPGKDGKDGQGLVGPAGQDGMNGTTIVNKVQGLRDGVAGTLVYTDAKGNRVLAENGKYYDTSLVGSKVKANNGLWYDADKVNKDGSVNDTDAKGSTLAQLNDASIKAKNGDKSLGNDKVILSAVNPDGKTTAPVTIANLKHNLTTIASPTDDEVNDAVTKLGLDPDQLTDEQKASVKSKLAGEKASKEVAKLLKLDGSTNADIAAQLKRAVTLRDLQTVAQAGLIFMGNDGVNIHRALGETFKILGSGRVYTKDAKPETAADLTKAYSVDYSADNLITHADGTDTVRIEMKKLPHFEGIILNGKNGDDGESGKDGKDGFIGVNDKGEVVVINGVNGKDGTKGKDGEPGRDGVDGQNGSKIITEKDINGTGDAGVKLSYKASGDGADATAKTTTLKEGLTFNGDDNIKTSTETGGVVNVKLSDKLTGIDSIGGKAGEGSLDFGSRDKTDADGKTVKDEDGNVVKEKTIDAGGSVITNVAVPTQNTDAANKGYVDSEVSKVKGDVTNINTNISNIDKTLAEGLNVDTNGKPQKINLGNTIKVKNGINTSVSDIKKESDGVFSYTINVNGIPMSYVNKNGDTLAKVGDKFVVLKPNGEVDEKKSKDPLLTKINGMKVVTPEKDTDMTENAKNNGLTIDNVGNGKVAEGSKQAVNGGQLHATAQSVADVLGNDFENKDGKVTVKNGTDGIGGTGKTTISDAFKEVVKRAKDSVEVIGDNSNIIVDPQESGGKKTYTVKLKQDITVDNSITIGQGKVKLTSEPADTNKPAALNVNGARITGVADGVDKSDVATVGQVERLASGTTKAISQVNKRVDDLTKESRGGIAGAMATAGLQQTTQPGRTTVSVGTATFKGESAVALGFSKLSDNGKVGIRLSGMTTSSGDTGGSFSVGYTW</sequence>
<feature type="compositionally biased region" description="Basic and acidic residues" evidence="11">
    <location>
        <begin position="3461"/>
        <end position="3475"/>
    </location>
</feature>
<feature type="domain" description="Trimeric autotransporter adhesin YadA-like head" evidence="13">
    <location>
        <begin position="1288"/>
        <end position="1314"/>
    </location>
</feature>
<evidence type="ECO:0000259" key="14">
    <source>
        <dbReference type="Pfam" id="PF05662"/>
    </source>
</evidence>
<keyword evidence="5" id="KW-1134">Transmembrane beta strand</keyword>
<dbReference type="SUPFAM" id="SSF54523">
    <property type="entry name" value="Pili subunits"/>
    <property type="match status" value="1"/>
</dbReference>
<feature type="domain" description="Trimeric autotransporter adhesin YadA-like head" evidence="13">
    <location>
        <begin position="573"/>
        <end position="599"/>
    </location>
</feature>
<dbReference type="Proteomes" id="UP000092643">
    <property type="component" value="Unassembled WGS sequence"/>
</dbReference>
<evidence type="ECO:0000256" key="10">
    <source>
        <dbReference type="ARBA" id="ARBA00023237"/>
    </source>
</evidence>
<feature type="domain" description="Trimeric autotransporter adhesin YadA-like stalk" evidence="14">
    <location>
        <begin position="3757"/>
        <end position="3798"/>
    </location>
</feature>
<dbReference type="InterPro" id="IPR008640">
    <property type="entry name" value="Adhesin_Head_dom"/>
</dbReference>
<feature type="region of interest" description="Disordered" evidence="11">
    <location>
        <begin position="3456"/>
        <end position="3488"/>
    </location>
</feature>
<evidence type="ECO:0000256" key="1">
    <source>
        <dbReference type="ARBA" id="ARBA00004241"/>
    </source>
</evidence>
<dbReference type="GO" id="GO:0009986">
    <property type="term" value="C:cell surface"/>
    <property type="evidence" value="ECO:0007669"/>
    <property type="project" value="UniProtKB-SubCell"/>
</dbReference>
<proteinExistence type="inferred from homology"/>
<feature type="domain" description="Trimeric autotransporter adhesin YadA-like stalk" evidence="14">
    <location>
        <begin position="1016"/>
        <end position="1060"/>
    </location>
</feature>
<dbReference type="Pfam" id="PF05662">
    <property type="entry name" value="YadA_stalk"/>
    <property type="match status" value="8"/>
</dbReference>
<feature type="domain" description="Trimeric autotransporter adhesin YadA-like head" evidence="13">
    <location>
        <begin position="1260"/>
        <end position="1286"/>
    </location>
</feature>
<keyword evidence="7" id="KW-0732">Signal</keyword>
<feature type="domain" description="Trimeric autotransporter adhesin YadA-like head" evidence="13">
    <location>
        <begin position="440"/>
        <end position="458"/>
    </location>
</feature>
<evidence type="ECO:0000256" key="5">
    <source>
        <dbReference type="ARBA" id="ARBA00022452"/>
    </source>
</evidence>
<dbReference type="OrthoDB" id="5691080at2"/>
<feature type="domain" description="Trimeric autotransporter adhesin YadA-like stalk" evidence="14">
    <location>
        <begin position="1911"/>
        <end position="1943"/>
    </location>
</feature>
<accession>A0A1A7PEM1</accession>
<dbReference type="GO" id="GO:0009279">
    <property type="term" value="C:cell outer membrane"/>
    <property type="evidence" value="ECO:0007669"/>
    <property type="project" value="UniProtKB-SubCell"/>
</dbReference>
<dbReference type="Gene3D" id="3.30.1300.30">
    <property type="entry name" value="GSPII I/J protein-like"/>
    <property type="match status" value="1"/>
</dbReference>
<dbReference type="RefSeq" id="WP_065231931.1">
    <property type="nucleotide sequence ID" value="NZ_JTJN01000067.1"/>
</dbReference>
<comment type="subcellular location">
    <subcellularLocation>
        <location evidence="2">Cell outer membrane</location>
    </subcellularLocation>
    <subcellularLocation>
        <location evidence="1">Cell surface</location>
    </subcellularLocation>
</comment>
<keyword evidence="8" id="KW-0653">Protein transport</keyword>
<feature type="domain" description="Trimeric autotransporter adhesin YadA-like C-terminal membrane anchor" evidence="12">
    <location>
        <begin position="3955"/>
        <end position="4014"/>
    </location>
</feature>
<dbReference type="Gene3D" id="1.20.5.170">
    <property type="match status" value="3"/>
</dbReference>
<evidence type="ECO:0000256" key="7">
    <source>
        <dbReference type="ARBA" id="ARBA00022729"/>
    </source>
</evidence>
<comment type="similarity">
    <text evidence="3">Belongs to the autotransporter-2 (AT-2) (TC 1.B.40) family.</text>
</comment>
<evidence type="ECO:0000256" key="3">
    <source>
        <dbReference type="ARBA" id="ARBA00005848"/>
    </source>
</evidence>
<gene>
    <name evidence="16" type="ORF">QV03_02360</name>
</gene>
<dbReference type="Pfam" id="PF05658">
    <property type="entry name" value="YadA_head"/>
    <property type="match status" value="11"/>
</dbReference>
<dbReference type="Pfam" id="PF13018">
    <property type="entry name" value="ESPR"/>
    <property type="match status" value="1"/>
</dbReference>
<feature type="domain" description="Trimeric autotransporter adhesin YadA-like stalk" evidence="14">
    <location>
        <begin position="2552"/>
        <end position="2575"/>
    </location>
</feature>
<feature type="domain" description="Trimeric autotransporter adhesin YadA-like head" evidence="13">
    <location>
        <begin position="857"/>
        <end position="879"/>
    </location>
</feature>
<dbReference type="InterPro" id="IPR024973">
    <property type="entry name" value="ESPR"/>
</dbReference>
<feature type="domain" description="Trimeric autotransporter adhesin YadA-like stalk" evidence="14">
    <location>
        <begin position="1425"/>
        <end position="1467"/>
    </location>
</feature>
<dbReference type="SUPFAM" id="SSF101967">
    <property type="entry name" value="Adhesin YadA, collagen-binding domain"/>
    <property type="match status" value="6"/>
</dbReference>
<dbReference type="PANTHER" id="PTHR24637:SF388">
    <property type="entry name" value="NEMATODE CUTICLE COLLAGEN N-TERMINAL DOMAIN-CONTAINING PROTEIN"/>
    <property type="match status" value="1"/>
</dbReference>
<feature type="domain" description="Trimeric autotransporter adhesin YadA-like head" evidence="13">
    <location>
        <begin position="888"/>
        <end position="913"/>
    </location>
</feature>
<dbReference type="PANTHER" id="PTHR24637">
    <property type="entry name" value="COLLAGEN"/>
    <property type="match status" value="1"/>
</dbReference>
<dbReference type="Gene3D" id="2.150.10.10">
    <property type="entry name" value="Serralysin-like metalloprotease, C-terminal"/>
    <property type="match status" value="10"/>
</dbReference>
<protein>
    <submittedName>
        <fullName evidence="16">Uncharacterized protein</fullName>
    </submittedName>
</protein>
<dbReference type="PATRIC" id="fig|750.21.peg.2196"/>
<evidence type="ECO:0000256" key="9">
    <source>
        <dbReference type="ARBA" id="ARBA00023136"/>
    </source>
</evidence>
<keyword evidence="10" id="KW-0998">Cell outer membrane</keyword>
<reference evidence="16 17" key="1">
    <citation type="submission" date="2014-11" db="EMBL/GenBank/DDBJ databases">
        <title>Pan-genome of Gallibacterium spp.</title>
        <authorList>
            <person name="Kudirkiene E."/>
            <person name="Bojesen A.M."/>
        </authorList>
    </citation>
    <scope>NUCLEOTIDE SEQUENCE [LARGE SCALE GENOMIC DNA]</scope>
    <source>
        <strain evidence="16 17">F 279</strain>
    </source>
</reference>
<organism evidence="16 17">
    <name type="scientific">Gallibacterium anatis</name>
    <dbReference type="NCBI Taxonomy" id="750"/>
    <lineage>
        <taxon>Bacteria</taxon>
        <taxon>Pseudomonadati</taxon>
        <taxon>Pseudomonadota</taxon>
        <taxon>Gammaproteobacteria</taxon>
        <taxon>Pasteurellales</taxon>
        <taxon>Pasteurellaceae</taxon>
        <taxon>Gallibacterium</taxon>
    </lineage>
</organism>
<evidence type="ECO:0000313" key="16">
    <source>
        <dbReference type="EMBL" id="OBX00221.1"/>
    </source>
</evidence>
<dbReference type="CDD" id="cd12820">
    <property type="entry name" value="LbR_YadA-like"/>
    <property type="match status" value="2"/>
</dbReference>
<keyword evidence="6" id="KW-0812">Transmembrane</keyword>
<keyword evidence="9" id="KW-0472">Membrane</keyword>
<feature type="domain" description="Trimeric autotransporter adhesin YadA-like head" evidence="13">
    <location>
        <begin position="1234"/>
        <end position="1258"/>
    </location>
</feature>
<evidence type="ECO:0000259" key="15">
    <source>
        <dbReference type="Pfam" id="PF13018"/>
    </source>
</evidence>
<evidence type="ECO:0000256" key="4">
    <source>
        <dbReference type="ARBA" id="ARBA00022448"/>
    </source>
</evidence>
<feature type="domain" description="ESPR" evidence="15">
    <location>
        <begin position="1"/>
        <end position="39"/>
    </location>
</feature>
<feature type="domain" description="Trimeric autotransporter adhesin YadA-like stalk" evidence="14">
    <location>
        <begin position="640"/>
        <end position="676"/>
    </location>
</feature>
<dbReference type="InterPro" id="IPR005594">
    <property type="entry name" value="YadA_C"/>
</dbReference>
<dbReference type="GO" id="GO:0015031">
    <property type="term" value="P:protein transport"/>
    <property type="evidence" value="ECO:0007669"/>
    <property type="project" value="UniProtKB-KW"/>
</dbReference>
<comment type="caution">
    <text evidence="16">The sequence shown here is derived from an EMBL/GenBank/DDBJ whole genome shotgun (WGS) entry which is preliminary data.</text>
</comment>